<keyword evidence="2" id="KW-1185">Reference proteome</keyword>
<dbReference type="Pfam" id="PF07315">
    <property type="entry name" value="DUF1462"/>
    <property type="match status" value="1"/>
</dbReference>
<dbReference type="InterPro" id="IPR036249">
    <property type="entry name" value="Thioredoxin-like_sf"/>
</dbReference>
<dbReference type="Gene3D" id="3.40.30.30">
    <property type="entry name" value="Hypothetical protein sa0798"/>
    <property type="match status" value="1"/>
</dbReference>
<dbReference type="Proteomes" id="UP001228376">
    <property type="component" value="Unassembled WGS sequence"/>
</dbReference>
<sequence length="112" mass="12596">MGSTPITITVYGAEKICASCVGAPGSKDTYEWLQAAIARKYADQGITYQYVDMDNPPEDKQQRDFVQKIWDEDLFYPVVLVNDEIVAEGITRLKTVYEALEKNGAALRQETK</sequence>
<proteinExistence type="predicted"/>
<reference evidence="1 2" key="1">
    <citation type="submission" date="2023-10" db="EMBL/GenBank/DDBJ databases">
        <title>179-bfca-hs.</title>
        <authorList>
            <person name="Miliotis G."/>
            <person name="Sengupta P."/>
            <person name="Hameed A."/>
            <person name="Chuvochina M."/>
            <person name="Mcdonagh F."/>
            <person name="Simpson A.C."/>
            <person name="Singh N.K."/>
            <person name="Rekha P.D."/>
            <person name="Raman K."/>
            <person name="Hugenholtz P."/>
            <person name="Venkateswaran K."/>
        </authorList>
    </citation>
    <scope>NUCLEOTIDE SEQUENCE [LARGE SCALE GENOMIC DNA]</scope>
    <source>
        <strain evidence="1 2">179-BFC-A-HS</strain>
    </source>
</reference>
<protein>
    <submittedName>
        <fullName evidence="1">YuzD family protein</fullName>
    </submittedName>
</protein>
<dbReference type="InterPro" id="IPR009190">
    <property type="entry name" value="DUF1462"/>
</dbReference>
<dbReference type="EMBL" id="JAROCA020000001">
    <property type="protein sequence ID" value="MDY0405245.1"/>
    <property type="molecule type" value="Genomic_DNA"/>
</dbReference>
<gene>
    <name evidence="1" type="ORF">P5G51_007360</name>
</gene>
<dbReference type="PIRSF" id="PIRSF010603">
    <property type="entry name" value="UCP010603"/>
    <property type="match status" value="1"/>
</dbReference>
<dbReference type="SUPFAM" id="SSF52833">
    <property type="entry name" value="Thioredoxin-like"/>
    <property type="match status" value="1"/>
</dbReference>
<accession>A0ABU5CGB0</accession>
<evidence type="ECO:0000313" key="1">
    <source>
        <dbReference type="EMBL" id="MDY0405245.1"/>
    </source>
</evidence>
<dbReference type="InterPro" id="IPR038218">
    <property type="entry name" value="YuzD-like_sp"/>
</dbReference>
<evidence type="ECO:0000313" key="2">
    <source>
        <dbReference type="Proteomes" id="UP001228376"/>
    </source>
</evidence>
<comment type="caution">
    <text evidence="1">The sequence shown here is derived from an EMBL/GenBank/DDBJ whole genome shotgun (WGS) entry which is preliminary data.</text>
</comment>
<name>A0ABU5CGB0_9BACI</name>
<dbReference type="RefSeq" id="WP_306065665.1">
    <property type="nucleotide sequence ID" value="NZ_JAROCA020000001.1"/>
</dbReference>
<organism evidence="1 2">
    <name type="scientific">Tigheibacillus jepli</name>
    <dbReference type="NCBI Taxonomy" id="3035914"/>
    <lineage>
        <taxon>Bacteria</taxon>
        <taxon>Bacillati</taxon>
        <taxon>Bacillota</taxon>
        <taxon>Bacilli</taxon>
        <taxon>Bacillales</taxon>
        <taxon>Bacillaceae</taxon>
        <taxon>Tigheibacillus</taxon>
    </lineage>
</organism>